<reference evidence="12" key="1">
    <citation type="submission" date="2018-04" db="EMBL/GenBank/DDBJ databases">
        <authorList>
            <person name="Cornet L."/>
        </authorList>
    </citation>
    <scope>NUCLEOTIDE SEQUENCE [LARGE SCALE GENOMIC DNA]</scope>
</reference>
<dbReference type="SUPFAM" id="SSF54768">
    <property type="entry name" value="dsRNA-binding domain-like"/>
    <property type="match status" value="1"/>
</dbReference>
<dbReference type="PROSITE" id="PS50142">
    <property type="entry name" value="RNASE_3_2"/>
    <property type="match status" value="1"/>
</dbReference>
<keyword evidence="7 8" id="KW-0694">RNA-binding</keyword>
<evidence type="ECO:0000259" key="10">
    <source>
        <dbReference type="PROSITE" id="PS50142"/>
    </source>
</evidence>
<dbReference type="PROSITE" id="PS00517">
    <property type="entry name" value="RNASE_3_1"/>
    <property type="match status" value="1"/>
</dbReference>
<dbReference type="GO" id="GO:0046872">
    <property type="term" value="F:metal ion binding"/>
    <property type="evidence" value="ECO:0007669"/>
    <property type="project" value="UniProtKB-KW"/>
</dbReference>
<dbReference type="InterPro" id="IPR011907">
    <property type="entry name" value="RNase_III"/>
</dbReference>
<protein>
    <recommendedName>
        <fullName evidence="8">Ribonuclease 3</fullName>
        <ecNumber evidence="8">3.1.26.3</ecNumber>
    </recommendedName>
    <alternativeName>
        <fullName evidence="8">Ribonuclease III</fullName>
        <shortName evidence="8">RNase III</shortName>
    </alternativeName>
</protein>
<evidence type="ECO:0000256" key="2">
    <source>
        <dbReference type="ARBA" id="ARBA00010183"/>
    </source>
</evidence>
<dbReference type="Proteomes" id="UP000249354">
    <property type="component" value="Unassembled WGS sequence"/>
</dbReference>
<dbReference type="Gene3D" id="1.10.1520.10">
    <property type="entry name" value="Ribonuclease III domain"/>
    <property type="match status" value="1"/>
</dbReference>
<keyword evidence="8" id="KW-0819">tRNA processing</keyword>
<dbReference type="InterPro" id="IPR036389">
    <property type="entry name" value="RNase_III_sf"/>
</dbReference>
<feature type="domain" description="DRBM" evidence="9">
    <location>
        <begin position="161"/>
        <end position="231"/>
    </location>
</feature>
<keyword evidence="6 8" id="KW-0378">Hydrolase</keyword>
<keyword evidence="8" id="KW-0698">rRNA processing</keyword>
<dbReference type="AlphaFoldDB" id="A0A2W4TQ92"/>
<feature type="binding site" evidence="8">
    <location>
        <position position="47"/>
    </location>
    <ligand>
        <name>Mg(2+)</name>
        <dbReference type="ChEBI" id="CHEBI:18420"/>
    </ligand>
</feature>
<comment type="similarity">
    <text evidence="2">Belongs to the ribonuclease III family.</text>
</comment>
<evidence type="ECO:0000256" key="7">
    <source>
        <dbReference type="ARBA" id="ARBA00022884"/>
    </source>
</evidence>
<comment type="catalytic activity">
    <reaction evidence="1 8">
        <text>Endonucleolytic cleavage to 5'-phosphomonoester.</text>
        <dbReference type="EC" id="3.1.26.3"/>
    </reaction>
</comment>
<evidence type="ECO:0000256" key="1">
    <source>
        <dbReference type="ARBA" id="ARBA00000109"/>
    </source>
</evidence>
<feature type="active site" evidence="8">
    <location>
        <position position="122"/>
    </location>
</feature>
<dbReference type="NCBIfam" id="TIGR02191">
    <property type="entry name" value="RNaseIII"/>
    <property type="match status" value="1"/>
</dbReference>
<feature type="active site" evidence="8">
    <location>
        <position position="51"/>
    </location>
</feature>
<name>A0A2W4TQ92_9CYAN</name>
<feature type="domain" description="RNase III" evidence="10">
    <location>
        <begin position="9"/>
        <end position="133"/>
    </location>
</feature>
<evidence type="ECO:0000313" key="12">
    <source>
        <dbReference type="Proteomes" id="UP000249354"/>
    </source>
</evidence>
<dbReference type="CDD" id="cd00593">
    <property type="entry name" value="RIBOc"/>
    <property type="match status" value="1"/>
</dbReference>
<keyword evidence="8" id="KW-0963">Cytoplasm</keyword>
<dbReference type="InterPro" id="IPR014720">
    <property type="entry name" value="dsRBD_dom"/>
</dbReference>
<dbReference type="EMBL" id="QBMC01000261">
    <property type="protein sequence ID" value="PZO09197.1"/>
    <property type="molecule type" value="Genomic_DNA"/>
</dbReference>
<dbReference type="GO" id="GO:0005737">
    <property type="term" value="C:cytoplasm"/>
    <property type="evidence" value="ECO:0007669"/>
    <property type="project" value="UniProtKB-SubCell"/>
</dbReference>
<dbReference type="Gene3D" id="3.30.160.20">
    <property type="match status" value="1"/>
</dbReference>
<sequence>MTVVRRQLLETLMDQLELPVGAVELALMDLALTDISSSATVNNEKLEFLGDAALRLAAGEFLMEMFPEMSLGEMSAVRSQLVSDRALATLAKRYNLNHYLVLSKSAAGDKAGANSRLADTVEAILGALYLSTGNLSLIHPWLDPHLERMTKELRSDPARKNYKAALQEITQSRYKSLPIYQSEEISQVHGDEERFRAEVWFNGVLLGEGKGRSIKQAEQAAAEIAFGKLQQGADRETFTAENVETKEIEIKNPARAS</sequence>
<keyword evidence="8" id="KW-0460">Magnesium</keyword>
<keyword evidence="5 8" id="KW-0255">Endonuclease</keyword>
<organism evidence="11 12">
    <name type="scientific">Leptolyngbya foveolarum</name>
    <dbReference type="NCBI Taxonomy" id="47253"/>
    <lineage>
        <taxon>Bacteria</taxon>
        <taxon>Bacillati</taxon>
        <taxon>Cyanobacteriota</taxon>
        <taxon>Cyanophyceae</taxon>
        <taxon>Leptolyngbyales</taxon>
        <taxon>Leptolyngbyaceae</taxon>
        <taxon>Leptolyngbya group</taxon>
        <taxon>Leptolyngbya</taxon>
    </lineage>
</organism>
<accession>A0A2W4TQ92</accession>
<reference evidence="11 12" key="2">
    <citation type="submission" date="2018-06" db="EMBL/GenBank/DDBJ databases">
        <title>Metagenomic assembly of (sub)arctic Cyanobacteria and their associated microbiome from non-axenic cultures.</title>
        <authorList>
            <person name="Baurain D."/>
        </authorList>
    </citation>
    <scope>NUCLEOTIDE SEQUENCE [LARGE SCALE GENOMIC DNA]</scope>
    <source>
        <strain evidence="11">ULC129bin1</strain>
    </source>
</reference>
<dbReference type="PROSITE" id="PS50137">
    <property type="entry name" value="DS_RBD"/>
    <property type="match status" value="1"/>
</dbReference>
<evidence type="ECO:0000256" key="3">
    <source>
        <dbReference type="ARBA" id="ARBA00022664"/>
    </source>
</evidence>
<dbReference type="Pfam" id="PF00636">
    <property type="entry name" value="Ribonuclease_3"/>
    <property type="match status" value="1"/>
</dbReference>
<comment type="caution">
    <text evidence="11">The sequence shown here is derived from an EMBL/GenBank/DDBJ whole genome shotgun (WGS) entry which is preliminary data.</text>
</comment>
<evidence type="ECO:0000259" key="9">
    <source>
        <dbReference type="PROSITE" id="PS50137"/>
    </source>
</evidence>
<dbReference type="Pfam" id="PF00035">
    <property type="entry name" value="dsrm"/>
    <property type="match status" value="1"/>
</dbReference>
<dbReference type="GO" id="GO:0010468">
    <property type="term" value="P:regulation of gene expression"/>
    <property type="evidence" value="ECO:0007669"/>
    <property type="project" value="TreeGrafter"/>
</dbReference>
<dbReference type="SUPFAM" id="SSF69065">
    <property type="entry name" value="RNase III domain-like"/>
    <property type="match status" value="1"/>
</dbReference>
<feature type="binding site" evidence="8">
    <location>
        <position position="122"/>
    </location>
    <ligand>
        <name>Mg(2+)</name>
        <dbReference type="ChEBI" id="CHEBI:18420"/>
    </ligand>
</feature>
<dbReference type="GO" id="GO:0006364">
    <property type="term" value="P:rRNA processing"/>
    <property type="evidence" value="ECO:0007669"/>
    <property type="project" value="UniProtKB-UniRule"/>
</dbReference>
<dbReference type="SMART" id="SM00358">
    <property type="entry name" value="DSRM"/>
    <property type="match status" value="1"/>
</dbReference>
<dbReference type="InterPro" id="IPR000999">
    <property type="entry name" value="RNase_III_dom"/>
</dbReference>
<keyword evidence="4 8" id="KW-0540">Nuclease</keyword>
<dbReference type="SMART" id="SM00535">
    <property type="entry name" value="RIBOc"/>
    <property type="match status" value="1"/>
</dbReference>
<proteinExistence type="inferred from homology"/>
<evidence type="ECO:0000256" key="6">
    <source>
        <dbReference type="ARBA" id="ARBA00022801"/>
    </source>
</evidence>
<dbReference type="EC" id="3.1.26.3" evidence="8"/>
<keyword evidence="8" id="KW-0699">rRNA-binding</keyword>
<feature type="binding site" evidence="8">
    <location>
        <position position="119"/>
    </location>
    <ligand>
        <name>Mg(2+)</name>
        <dbReference type="ChEBI" id="CHEBI:18420"/>
    </ligand>
</feature>
<dbReference type="GO" id="GO:0006397">
    <property type="term" value="P:mRNA processing"/>
    <property type="evidence" value="ECO:0007669"/>
    <property type="project" value="UniProtKB-UniRule"/>
</dbReference>
<evidence type="ECO:0000256" key="8">
    <source>
        <dbReference type="HAMAP-Rule" id="MF_00104"/>
    </source>
</evidence>
<gene>
    <name evidence="8 11" type="primary">rnc</name>
    <name evidence="11" type="ORF">DCF25_21880</name>
</gene>
<dbReference type="PANTHER" id="PTHR11207">
    <property type="entry name" value="RIBONUCLEASE III"/>
    <property type="match status" value="1"/>
</dbReference>
<comment type="cofactor">
    <cofactor evidence="8">
        <name>Mg(2+)</name>
        <dbReference type="ChEBI" id="CHEBI:18420"/>
    </cofactor>
</comment>
<dbReference type="GO" id="GO:0019843">
    <property type="term" value="F:rRNA binding"/>
    <property type="evidence" value="ECO:0007669"/>
    <property type="project" value="UniProtKB-KW"/>
</dbReference>
<dbReference type="GO" id="GO:0008033">
    <property type="term" value="P:tRNA processing"/>
    <property type="evidence" value="ECO:0007669"/>
    <property type="project" value="UniProtKB-KW"/>
</dbReference>
<comment type="subunit">
    <text evidence="8">Homodimer.</text>
</comment>
<dbReference type="GO" id="GO:0003725">
    <property type="term" value="F:double-stranded RNA binding"/>
    <property type="evidence" value="ECO:0007669"/>
    <property type="project" value="TreeGrafter"/>
</dbReference>
<dbReference type="CDD" id="cd10845">
    <property type="entry name" value="DSRM_RNAse_III_family"/>
    <property type="match status" value="1"/>
</dbReference>
<dbReference type="GO" id="GO:0004525">
    <property type="term" value="F:ribonuclease III activity"/>
    <property type="evidence" value="ECO:0007669"/>
    <property type="project" value="UniProtKB-UniRule"/>
</dbReference>
<keyword evidence="8" id="KW-0479">Metal-binding</keyword>
<evidence type="ECO:0000256" key="5">
    <source>
        <dbReference type="ARBA" id="ARBA00022759"/>
    </source>
</evidence>
<evidence type="ECO:0000313" key="11">
    <source>
        <dbReference type="EMBL" id="PZO09197.1"/>
    </source>
</evidence>
<dbReference type="HAMAP" id="MF_00104">
    <property type="entry name" value="RNase_III"/>
    <property type="match status" value="1"/>
</dbReference>
<dbReference type="PANTHER" id="PTHR11207:SF0">
    <property type="entry name" value="RIBONUCLEASE 3"/>
    <property type="match status" value="1"/>
</dbReference>
<evidence type="ECO:0000256" key="4">
    <source>
        <dbReference type="ARBA" id="ARBA00022722"/>
    </source>
</evidence>
<comment type="subcellular location">
    <subcellularLocation>
        <location evidence="8">Cytoplasm</location>
    </subcellularLocation>
</comment>
<keyword evidence="3 8" id="KW-0507">mRNA processing</keyword>
<comment type="function">
    <text evidence="8">Digests double-stranded RNA. Involved in the processing of primary rRNA transcript to yield the immediate precursors to the large and small rRNAs (23S and 16S). Processes some mRNAs, and tRNAs when they are encoded in the rRNA operon. Processes pre-crRNA and tracrRNA of type II CRISPR loci if present in the organism.</text>
</comment>